<feature type="transmembrane region" description="Helical" evidence="1">
    <location>
        <begin position="45"/>
        <end position="65"/>
    </location>
</feature>
<evidence type="ECO:0008006" key="4">
    <source>
        <dbReference type="Google" id="ProtNLM"/>
    </source>
</evidence>
<keyword evidence="3" id="KW-1185">Reference proteome</keyword>
<proteinExistence type="predicted"/>
<dbReference type="AlphaFoldDB" id="A0A521B0F4"/>
<protein>
    <recommendedName>
        <fullName evidence="4">UDP-N-acetylmuramyl pentapeptide phosphotransferase/UDP-N-acetylglucosamine-1-phosphate transferase</fullName>
    </recommendedName>
</protein>
<gene>
    <name evidence="2" type="ORF">SAMN06264849_101449</name>
</gene>
<dbReference type="EMBL" id="FXTI01000001">
    <property type="protein sequence ID" value="SMO40587.1"/>
    <property type="molecule type" value="Genomic_DNA"/>
</dbReference>
<reference evidence="2 3" key="1">
    <citation type="submission" date="2017-05" db="EMBL/GenBank/DDBJ databases">
        <authorList>
            <person name="Varghese N."/>
            <person name="Submissions S."/>
        </authorList>
    </citation>
    <scope>NUCLEOTIDE SEQUENCE [LARGE SCALE GENOMIC DNA]</scope>
    <source>
        <strain evidence="2 3">DSM 45474</strain>
    </source>
</reference>
<evidence type="ECO:0000256" key="1">
    <source>
        <dbReference type="SAM" id="Phobius"/>
    </source>
</evidence>
<name>A0A521B0F4_9BACL</name>
<dbReference type="OrthoDB" id="2679245at2"/>
<sequence length="278" mass="30545">MTVVVSLFMLFFSYICGRLTVEMGRTFLLKADVTAINYQGKSVPTSYGGFMVAILLFLSTVSLGFARWIALFSFSVFAVVLLASVTVTFLGWLDDTIGNHYDKGFMGHFRTLAKEGRLTTGFLKAAGGGVMAAIVAVVTATGTEEWILHTLFIGLMTNWLNLLDLRPGRALKFYIVTGISLFIIGLPRGDTFFFIPLLGLAIAILRDDLSGRFMLGDSGSNLLGIQLGIWIALMAPQWLIMLFVMLLIVGHIVGETVSITRLIHNSSILSYIDRLGRR</sequence>
<feature type="transmembrane region" description="Helical" evidence="1">
    <location>
        <begin position="146"/>
        <end position="163"/>
    </location>
</feature>
<evidence type="ECO:0000313" key="3">
    <source>
        <dbReference type="Proteomes" id="UP000315636"/>
    </source>
</evidence>
<feature type="transmembrane region" description="Helical" evidence="1">
    <location>
        <begin position="71"/>
        <end position="93"/>
    </location>
</feature>
<keyword evidence="1" id="KW-1133">Transmembrane helix</keyword>
<keyword evidence="1" id="KW-0812">Transmembrane</keyword>
<accession>A0A521B0F4</accession>
<evidence type="ECO:0000313" key="2">
    <source>
        <dbReference type="EMBL" id="SMO40587.1"/>
    </source>
</evidence>
<feature type="transmembrane region" description="Helical" evidence="1">
    <location>
        <begin position="6"/>
        <end position="24"/>
    </location>
</feature>
<feature type="transmembrane region" description="Helical" evidence="1">
    <location>
        <begin position="175"/>
        <end position="205"/>
    </location>
</feature>
<feature type="transmembrane region" description="Helical" evidence="1">
    <location>
        <begin position="225"/>
        <end position="253"/>
    </location>
</feature>
<keyword evidence="1" id="KW-0472">Membrane</keyword>
<organism evidence="2 3">
    <name type="scientific">Melghirimyces algeriensis</name>
    <dbReference type="NCBI Taxonomy" id="910412"/>
    <lineage>
        <taxon>Bacteria</taxon>
        <taxon>Bacillati</taxon>
        <taxon>Bacillota</taxon>
        <taxon>Bacilli</taxon>
        <taxon>Bacillales</taxon>
        <taxon>Thermoactinomycetaceae</taxon>
        <taxon>Melghirimyces</taxon>
    </lineage>
</organism>
<dbReference type="Proteomes" id="UP000315636">
    <property type="component" value="Unassembled WGS sequence"/>
</dbReference>
<dbReference type="RefSeq" id="WP_142504126.1">
    <property type="nucleotide sequence ID" value="NZ_FXTI01000001.1"/>
</dbReference>